<dbReference type="InterPro" id="IPR032808">
    <property type="entry name" value="DoxX"/>
</dbReference>
<comment type="caution">
    <text evidence="6">The sequence shown here is derived from an EMBL/GenBank/DDBJ whole genome shotgun (WGS) entry which is preliminary data.</text>
</comment>
<comment type="subcellular location">
    <subcellularLocation>
        <location evidence="1">Membrane</location>
        <topology evidence="1">Multi-pass membrane protein</topology>
    </subcellularLocation>
</comment>
<feature type="transmembrane region" description="Helical" evidence="5">
    <location>
        <begin position="82"/>
        <end position="102"/>
    </location>
</feature>
<organism evidence="6 7">
    <name type="scientific">Vibrio lentus</name>
    <dbReference type="NCBI Taxonomy" id="136468"/>
    <lineage>
        <taxon>Bacteria</taxon>
        <taxon>Pseudomonadati</taxon>
        <taxon>Pseudomonadota</taxon>
        <taxon>Gammaproteobacteria</taxon>
        <taxon>Vibrionales</taxon>
        <taxon>Vibrionaceae</taxon>
        <taxon>Vibrio</taxon>
    </lineage>
</organism>
<feature type="transmembrane region" description="Helical" evidence="5">
    <location>
        <begin position="108"/>
        <end position="126"/>
    </location>
</feature>
<keyword evidence="4 5" id="KW-0472">Membrane</keyword>
<dbReference type="GO" id="GO:0016020">
    <property type="term" value="C:membrane"/>
    <property type="evidence" value="ECO:0007669"/>
    <property type="project" value="UniProtKB-SubCell"/>
</dbReference>
<dbReference type="EMBL" id="MCYL01000047">
    <property type="protein sequence ID" value="PML52735.1"/>
    <property type="molecule type" value="Genomic_DNA"/>
</dbReference>
<dbReference type="RefSeq" id="WP_102558624.1">
    <property type="nucleotide sequence ID" value="NZ_MCYL01000047.1"/>
</dbReference>
<proteinExistence type="predicted"/>
<evidence type="ECO:0000313" key="7">
    <source>
        <dbReference type="Proteomes" id="UP000235746"/>
    </source>
</evidence>
<keyword evidence="2 5" id="KW-0812">Transmembrane</keyword>
<reference evidence="7" key="1">
    <citation type="submission" date="2016-07" db="EMBL/GenBank/DDBJ databases">
        <title>Nontailed viruses are major unrecognized killers of bacteria in the ocean.</title>
        <authorList>
            <person name="Kauffman K."/>
            <person name="Hussain F."/>
            <person name="Yang J."/>
            <person name="Arevalo P."/>
            <person name="Brown J."/>
            <person name="Cutler M."/>
            <person name="Kelly L."/>
            <person name="Polz M.F."/>
        </authorList>
    </citation>
    <scope>NUCLEOTIDE SEQUENCE [LARGE SCALE GENOMIC DNA]</scope>
    <source>
        <strain evidence="7">10N.261.51.B8</strain>
    </source>
</reference>
<dbReference type="Pfam" id="PF13564">
    <property type="entry name" value="DoxX_2"/>
    <property type="match status" value="1"/>
</dbReference>
<name>A0A2N7I8S2_9VIBR</name>
<sequence>MILKKGGNMSTVVSVLLVVFFLLASSIKTIAWQKKVFEIQLGYFKSYGLNRKIMFLVGLIELTGAALLILARCDISPEQTQLMGGAILGATSIGALYFHLRFDTWKDGIPAMVTLLFSSFLVLDFWY</sequence>
<evidence type="ECO:0000256" key="4">
    <source>
        <dbReference type="ARBA" id="ARBA00023136"/>
    </source>
</evidence>
<dbReference type="Proteomes" id="UP000235746">
    <property type="component" value="Unassembled WGS sequence"/>
</dbReference>
<protein>
    <recommendedName>
        <fullName evidence="8">DoxX family protein</fullName>
    </recommendedName>
</protein>
<evidence type="ECO:0000313" key="6">
    <source>
        <dbReference type="EMBL" id="PML52735.1"/>
    </source>
</evidence>
<evidence type="ECO:0000256" key="5">
    <source>
        <dbReference type="SAM" id="Phobius"/>
    </source>
</evidence>
<evidence type="ECO:0000256" key="1">
    <source>
        <dbReference type="ARBA" id="ARBA00004141"/>
    </source>
</evidence>
<keyword evidence="3 5" id="KW-1133">Transmembrane helix</keyword>
<accession>A0A2N7I8S2</accession>
<feature type="transmembrane region" description="Helical" evidence="5">
    <location>
        <begin position="53"/>
        <end position="70"/>
    </location>
</feature>
<evidence type="ECO:0008006" key="8">
    <source>
        <dbReference type="Google" id="ProtNLM"/>
    </source>
</evidence>
<evidence type="ECO:0000256" key="2">
    <source>
        <dbReference type="ARBA" id="ARBA00022692"/>
    </source>
</evidence>
<evidence type="ECO:0000256" key="3">
    <source>
        <dbReference type="ARBA" id="ARBA00022989"/>
    </source>
</evidence>
<dbReference type="AlphaFoldDB" id="A0A2N7I8S2"/>
<gene>
    <name evidence="6" type="ORF">BCT74_13935</name>
</gene>